<reference evidence="2" key="1">
    <citation type="submission" date="2021-04" db="EMBL/GenBank/DDBJ databases">
        <title>Draft genome sequence of StrPh-CL8, a phytoplasma strain causing strawberry phyllody in Chile.</title>
        <authorList>
            <person name="Cui W."/>
            <person name="Zamorano A."/>
            <person name="Fiore N."/>
        </authorList>
    </citation>
    <scope>NUCLEOTIDE SEQUENCE [LARGE SCALE GENOMIC DNA]</scope>
    <source>
        <strain evidence="2">StrPh-Cl</strain>
    </source>
</reference>
<protein>
    <submittedName>
        <fullName evidence="2">Uncharacterized protein</fullName>
    </submittedName>
</protein>
<feature type="transmembrane region" description="Helical" evidence="1">
    <location>
        <begin position="6"/>
        <end position="28"/>
    </location>
</feature>
<keyword evidence="1" id="KW-0472">Membrane</keyword>
<gene>
    <name evidence="2" type="ORF">J8J04_01740</name>
</gene>
<dbReference type="Proteomes" id="UP000811481">
    <property type="component" value="Unassembled WGS sequence"/>
</dbReference>
<keyword evidence="1" id="KW-1133">Transmembrane helix</keyword>
<evidence type="ECO:0000313" key="3">
    <source>
        <dbReference type="Proteomes" id="UP000811481"/>
    </source>
</evidence>
<keyword evidence="3" id="KW-1185">Reference proteome</keyword>
<sequence length="204" mass="24036">MIGLIVVFFPVVIFLLGKLVIKIIVFIYRINFSLAAVFNHSKKNKQSQSKSGGNNSSHLPNILINNKDFDSNCLINLKLLEMMDNKKNDTSKTDLLEMKQKMMETYFNQKLFELEIKQKMMALEDNQKRLYDNPPKNFLDEIPQTLRQILEKLTNVEEMQFEILKDDTKKTYYSSDDRILYVNPEDFLHINKALVQQKHQQLNK</sequence>
<proteinExistence type="predicted"/>
<name>A0ABS5K4Z6_9MOLU</name>
<evidence type="ECO:0000256" key="1">
    <source>
        <dbReference type="SAM" id="Phobius"/>
    </source>
</evidence>
<dbReference type="EMBL" id="JAGVRH010000004">
    <property type="protein sequence ID" value="MBS2126410.1"/>
    <property type="molecule type" value="Genomic_DNA"/>
</dbReference>
<organism evidence="2 3">
    <name type="scientific">'Fragaria x ananassa' phyllody phytoplasma</name>
    <dbReference type="NCBI Taxonomy" id="2358428"/>
    <lineage>
        <taxon>Bacteria</taxon>
        <taxon>Bacillati</taxon>
        <taxon>Mycoplasmatota</taxon>
        <taxon>Mollicutes</taxon>
        <taxon>Acholeplasmatales</taxon>
        <taxon>Acholeplasmataceae</taxon>
        <taxon>Candidatus Phytoplasma</taxon>
        <taxon>16SrXIII (Mexican periwinkle virescence group)</taxon>
    </lineage>
</organism>
<evidence type="ECO:0000313" key="2">
    <source>
        <dbReference type="EMBL" id="MBS2126410.1"/>
    </source>
</evidence>
<comment type="caution">
    <text evidence="2">The sequence shown here is derived from an EMBL/GenBank/DDBJ whole genome shotgun (WGS) entry which is preliminary data.</text>
</comment>
<accession>A0ABS5K4Z6</accession>
<keyword evidence="1" id="KW-0812">Transmembrane</keyword>